<evidence type="ECO:0000256" key="1">
    <source>
        <dbReference type="SAM" id="MobiDB-lite"/>
    </source>
</evidence>
<gene>
    <name evidence="2" type="ORF">A2848_02605</name>
</gene>
<accession>A0A1F6LVP6</accession>
<evidence type="ECO:0000313" key="2">
    <source>
        <dbReference type="EMBL" id="OGH63426.1"/>
    </source>
</evidence>
<dbReference type="EMBL" id="MFPV01000004">
    <property type="protein sequence ID" value="OGH63426.1"/>
    <property type="molecule type" value="Genomic_DNA"/>
</dbReference>
<sequence length="736" mass="79355">MGGTAWCTMPGGCPINDEATCSSKGRTWCPPMSGSSMGWCSMAGYSCTGGTTTTNTTTQTTTQPTTTTNTTTQTTTQTTTTAAPAATPAATSYYTATNSADCITRGGEWCPAMNGGNAWCGTIGTCPITDKTTCESKGRSWCTSTFGGGGCTTAGYDCSGNFKGLPATTTQTQQQTTTDTAKTTTEAVKTTTPTQTFTWPQTKSECDQYSAKWCGGDTSGYCTMPQRNCFVPAKPGFMTCWDGNMVSYTSVCATMPTTEIACGQAGKFWCNYNVLQNGTAQSGGFCSAELCSPAPPTGKMTCPDGRTFAASLTECPHKTPKSFTCIDGAVVTDMSACSVVKKDEVSLCLEAKGTWCADKSGSSKGFCAINNMTCSVKPEPKEMDIAKREAEKKVIEFKKQQTEKESQMTDRDRFKEREVSEAAQQRGLQQMKSGIKNLEKNIKGRKAQIEKMQKNKVVVDEKIVGLINSALELVTKVLNAASYDDARDSMEQLPDYFEELNEVFPKLEHLSRLPAVVKSLNKQVARSAKSLKAAQTLAKRQKLSPELVDGAQTALDAARASLKTLGENASSIEDIEDFVQTEVVDKLEAVDDAAETVNALGNLRKHTTQLEAKVRMIQKKMVAAQKAGADVSDDETALAKLKAAVTDLKALAKQKLTADRVSEVRELIETAMEAVDDLEENLNIDAPGNFQKEINNSLQQGGTDFKELQVTDLEKLIVRAFNTSFKRSVTRNFAFQ</sequence>
<comment type="caution">
    <text evidence="2">The sequence shown here is derived from an EMBL/GenBank/DDBJ whole genome shotgun (WGS) entry which is preliminary data.</text>
</comment>
<evidence type="ECO:0000313" key="3">
    <source>
        <dbReference type="Proteomes" id="UP000176329"/>
    </source>
</evidence>
<dbReference type="AlphaFoldDB" id="A0A1F6LVP6"/>
<proteinExistence type="predicted"/>
<dbReference type="Proteomes" id="UP000176329">
    <property type="component" value="Unassembled WGS sequence"/>
</dbReference>
<feature type="region of interest" description="Disordered" evidence="1">
    <location>
        <begin position="399"/>
        <end position="418"/>
    </location>
</feature>
<reference evidence="2 3" key="1">
    <citation type="journal article" date="2016" name="Nat. Commun.">
        <title>Thousands of microbial genomes shed light on interconnected biogeochemical processes in an aquifer system.</title>
        <authorList>
            <person name="Anantharaman K."/>
            <person name="Brown C.T."/>
            <person name="Hug L.A."/>
            <person name="Sharon I."/>
            <person name="Castelle C.J."/>
            <person name="Probst A.J."/>
            <person name="Thomas B.C."/>
            <person name="Singh A."/>
            <person name="Wilkins M.J."/>
            <person name="Karaoz U."/>
            <person name="Brodie E.L."/>
            <person name="Williams K.H."/>
            <person name="Hubbard S.S."/>
            <person name="Banfield J.F."/>
        </authorList>
    </citation>
    <scope>NUCLEOTIDE SEQUENCE [LARGE SCALE GENOMIC DNA]</scope>
</reference>
<organism evidence="2 3">
    <name type="scientific">Candidatus Magasanikbacteria bacterium RIFCSPHIGHO2_01_FULL_50_8</name>
    <dbReference type="NCBI Taxonomy" id="1798674"/>
    <lineage>
        <taxon>Bacteria</taxon>
        <taxon>Candidatus Magasanikiibacteriota</taxon>
    </lineage>
</organism>
<name>A0A1F6LVP6_9BACT</name>
<protein>
    <submittedName>
        <fullName evidence="2">Uncharacterized protein</fullName>
    </submittedName>
</protein>